<sequence>MPSISPASGNNFPITGYPDGNLSRRRLNALRWFDAEMARTEDGANEVFRRFQADFTSMGVFDSLYDVFANQSAKRDALSAAMLGHIGAYRAGRKFLKSLDAQRACSWGHASYYLLSEMEPPARRRMLATPSLSTDGHIILTIPNSEVRFPLSENCITERHGQLQPEECRSLLLCKDVYGRTLLRRVLTLNSPTIVGAVNAAHLNVWRLLIDVALDTDAFSHVASDEDYWDVAKICQKAVVYTNDVRDRERLWLCIADAFCRAGLRYEAASAWNTLGGIYQAWVADRAAPAASATSQEPSAFSSERWQLQFEGVSAYLEAAERFKRNGDMPLAAACLDSARVGFDALASAGRHRHVMDIGERIYKNYMGMARAAHACALAATVLRSARAIGLPHTIAEWRDRAKAPRWMARGWEDGVADPSEK</sequence>
<dbReference type="RefSeq" id="WP_150670050.1">
    <property type="nucleotide sequence ID" value="NZ_CABPSB010000013.1"/>
</dbReference>
<organism evidence="1 2">
    <name type="scientific">Pandoraea anhela</name>
    <dbReference type="NCBI Taxonomy" id="2508295"/>
    <lineage>
        <taxon>Bacteria</taxon>
        <taxon>Pseudomonadati</taxon>
        <taxon>Pseudomonadota</taxon>
        <taxon>Betaproteobacteria</taxon>
        <taxon>Burkholderiales</taxon>
        <taxon>Burkholderiaceae</taxon>
        <taxon>Pandoraea</taxon>
    </lineage>
</organism>
<name>A0A5E4WV35_9BURK</name>
<evidence type="ECO:0000313" key="2">
    <source>
        <dbReference type="Proteomes" id="UP000406256"/>
    </source>
</evidence>
<keyword evidence="2" id="KW-1185">Reference proteome</keyword>
<dbReference type="Proteomes" id="UP000406256">
    <property type="component" value="Unassembled WGS sequence"/>
</dbReference>
<gene>
    <name evidence="1" type="ORF">PAN31108_03452</name>
</gene>
<proteinExistence type="predicted"/>
<protein>
    <submittedName>
        <fullName evidence="1">Uncharacterized protein</fullName>
    </submittedName>
</protein>
<accession>A0A5E4WV35</accession>
<dbReference type="AlphaFoldDB" id="A0A5E4WV35"/>
<dbReference type="EMBL" id="CABPSB010000013">
    <property type="protein sequence ID" value="VVE27444.1"/>
    <property type="molecule type" value="Genomic_DNA"/>
</dbReference>
<evidence type="ECO:0000313" key="1">
    <source>
        <dbReference type="EMBL" id="VVE27444.1"/>
    </source>
</evidence>
<reference evidence="1 2" key="1">
    <citation type="submission" date="2019-08" db="EMBL/GenBank/DDBJ databases">
        <authorList>
            <person name="Peeters C."/>
        </authorList>
    </citation>
    <scope>NUCLEOTIDE SEQUENCE [LARGE SCALE GENOMIC DNA]</scope>
    <source>
        <strain evidence="1 2">LMG 31108</strain>
    </source>
</reference>
<dbReference type="OrthoDB" id="8934917at2"/>